<dbReference type="GO" id="GO:0005681">
    <property type="term" value="C:spliceosomal complex"/>
    <property type="evidence" value="ECO:0007669"/>
    <property type="project" value="UniProtKB-KW"/>
</dbReference>
<name>A0A7M5XHX6_9CNID</name>
<evidence type="ECO:0000256" key="1">
    <source>
        <dbReference type="ARBA" id="ARBA00004123"/>
    </source>
</evidence>
<dbReference type="GO" id="GO:0030532">
    <property type="term" value="C:small nuclear ribonucleoprotein complex"/>
    <property type="evidence" value="ECO:0007669"/>
    <property type="project" value="UniProtKB-ARBA"/>
</dbReference>
<feature type="domain" description="RRM" evidence="12">
    <location>
        <begin position="7"/>
        <end position="86"/>
    </location>
</feature>
<evidence type="ECO:0000256" key="4">
    <source>
        <dbReference type="ARBA" id="ARBA00022728"/>
    </source>
</evidence>
<dbReference type="EnsemblMetazoa" id="CLYHEMT023831.1">
    <property type="protein sequence ID" value="CLYHEMP023831.1"/>
    <property type="gene ID" value="CLYHEMG023831"/>
</dbReference>
<protein>
    <recommendedName>
        <fullName evidence="12">RRM domain-containing protein</fullName>
    </recommendedName>
</protein>
<dbReference type="PANTHER" id="PTHR10501">
    <property type="entry name" value="U1 SMALL NUCLEAR RIBONUCLEOPROTEIN A/U2 SMALL NUCLEAR RIBONUCLEOPROTEIN B"/>
    <property type="match status" value="1"/>
</dbReference>
<keyword evidence="3" id="KW-0507">mRNA processing</keyword>
<evidence type="ECO:0000256" key="10">
    <source>
        <dbReference type="PROSITE-ProRule" id="PRU00176"/>
    </source>
</evidence>
<keyword evidence="5" id="KW-0677">Repeat</keyword>
<evidence type="ECO:0000256" key="5">
    <source>
        <dbReference type="ARBA" id="ARBA00022737"/>
    </source>
</evidence>
<reference evidence="13" key="1">
    <citation type="submission" date="2021-01" db="UniProtKB">
        <authorList>
            <consortium name="EnsemblMetazoa"/>
        </authorList>
    </citation>
    <scope>IDENTIFICATION</scope>
</reference>
<dbReference type="RefSeq" id="XP_066929065.1">
    <property type="nucleotide sequence ID" value="XM_067072964.1"/>
</dbReference>
<dbReference type="CDD" id="cd12246">
    <property type="entry name" value="RRM1_U1A_like"/>
    <property type="match status" value="1"/>
</dbReference>
<sequence>MDIPPNQTIYINNLNEKMKKEDLKKHLYTLFSQFGPVIDIVAMKTPKMRGQAFVVFREIPMATNALRSMQGFIFFDKAMRITFARSKSDVFAKNDGTYWTKGKAEKRKAEEARKRQLAAKQARRETVPVKETNGHTPAPPAPNETNGDKTDEIPTNNILFLSNLPDETTQMMLSMLFQEMPGFKDVRLVDGRADIGFVEFDTPSQAQVAKDQLDGFKITPEKAMVIKYAKQ</sequence>
<dbReference type="PROSITE" id="PS50102">
    <property type="entry name" value="RRM"/>
    <property type="match status" value="2"/>
</dbReference>
<keyword evidence="9" id="KW-0687">Ribonucleoprotein</keyword>
<evidence type="ECO:0000313" key="14">
    <source>
        <dbReference type="Proteomes" id="UP000594262"/>
    </source>
</evidence>
<evidence type="ECO:0000256" key="11">
    <source>
        <dbReference type="SAM" id="MobiDB-lite"/>
    </source>
</evidence>
<dbReference type="OrthoDB" id="277802at2759"/>
<dbReference type="GeneID" id="136816626"/>
<dbReference type="AlphaFoldDB" id="A0A7M5XHX6"/>
<dbReference type="Gene3D" id="3.30.70.330">
    <property type="match status" value="2"/>
</dbReference>
<dbReference type="SUPFAM" id="SSF54928">
    <property type="entry name" value="RNA-binding domain, RBD"/>
    <property type="match status" value="1"/>
</dbReference>
<dbReference type="Pfam" id="PF00076">
    <property type="entry name" value="RRM_1"/>
    <property type="match status" value="2"/>
</dbReference>
<evidence type="ECO:0000256" key="6">
    <source>
        <dbReference type="ARBA" id="ARBA00022884"/>
    </source>
</evidence>
<proteinExistence type="inferred from homology"/>
<evidence type="ECO:0000256" key="3">
    <source>
        <dbReference type="ARBA" id="ARBA00022664"/>
    </source>
</evidence>
<keyword evidence="6 10" id="KW-0694">RNA-binding</keyword>
<dbReference type="FunFam" id="3.30.70.330:FF:000039">
    <property type="entry name" value="U1 small nuclear ribonucleoprotein A"/>
    <property type="match status" value="1"/>
</dbReference>
<dbReference type="Proteomes" id="UP000594262">
    <property type="component" value="Unplaced"/>
</dbReference>
<comment type="subcellular location">
    <subcellularLocation>
        <location evidence="1">Nucleus</location>
    </subcellularLocation>
</comment>
<dbReference type="InterPro" id="IPR000504">
    <property type="entry name" value="RRM_dom"/>
</dbReference>
<dbReference type="GO" id="GO:0006397">
    <property type="term" value="P:mRNA processing"/>
    <property type="evidence" value="ECO:0007669"/>
    <property type="project" value="UniProtKB-KW"/>
</dbReference>
<evidence type="ECO:0000259" key="12">
    <source>
        <dbReference type="PROSITE" id="PS50102"/>
    </source>
</evidence>
<dbReference type="InterPro" id="IPR035979">
    <property type="entry name" value="RBD_domain_sf"/>
</dbReference>
<evidence type="ECO:0000313" key="13">
    <source>
        <dbReference type="EnsemblMetazoa" id="CLYHEMP023831.1"/>
    </source>
</evidence>
<evidence type="ECO:0000256" key="8">
    <source>
        <dbReference type="ARBA" id="ARBA00023242"/>
    </source>
</evidence>
<feature type="domain" description="RRM" evidence="12">
    <location>
        <begin position="157"/>
        <end position="231"/>
    </location>
</feature>
<organism evidence="13 14">
    <name type="scientific">Clytia hemisphaerica</name>
    <dbReference type="NCBI Taxonomy" id="252671"/>
    <lineage>
        <taxon>Eukaryota</taxon>
        <taxon>Metazoa</taxon>
        <taxon>Cnidaria</taxon>
        <taxon>Hydrozoa</taxon>
        <taxon>Hydroidolina</taxon>
        <taxon>Leptothecata</taxon>
        <taxon>Obeliida</taxon>
        <taxon>Clytiidae</taxon>
        <taxon>Clytia</taxon>
    </lineage>
</organism>
<feature type="region of interest" description="Disordered" evidence="11">
    <location>
        <begin position="104"/>
        <end position="152"/>
    </location>
</feature>
<dbReference type="GO" id="GO:0008380">
    <property type="term" value="P:RNA splicing"/>
    <property type="evidence" value="ECO:0007669"/>
    <property type="project" value="UniProtKB-KW"/>
</dbReference>
<keyword evidence="8" id="KW-0539">Nucleus</keyword>
<dbReference type="SMART" id="SM00360">
    <property type="entry name" value="RRM"/>
    <property type="match status" value="2"/>
</dbReference>
<evidence type="ECO:0000256" key="2">
    <source>
        <dbReference type="ARBA" id="ARBA00007243"/>
    </source>
</evidence>
<comment type="similarity">
    <text evidence="2">Belongs to the RRM U1 A/B'' family.</text>
</comment>
<dbReference type="GO" id="GO:0003723">
    <property type="term" value="F:RNA binding"/>
    <property type="evidence" value="ECO:0007669"/>
    <property type="project" value="UniProtKB-UniRule"/>
</dbReference>
<accession>A0A7M5XHX6</accession>
<keyword evidence="4" id="KW-0747">Spliceosome</keyword>
<dbReference type="InterPro" id="IPR012677">
    <property type="entry name" value="Nucleotide-bd_a/b_plait_sf"/>
</dbReference>
<keyword evidence="7" id="KW-0508">mRNA splicing</keyword>
<evidence type="ECO:0000256" key="7">
    <source>
        <dbReference type="ARBA" id="ARBA00023187"/>
    </source>
</evidence>
<keyword evidence="14" id="KW-1185">Reference proteome</keyword>
<dbReference type="FunFam" id="3.30.70.330:FF:000029">
    <property type="entry name" value="U2 small nuclear ribonucleoprotein B"/>
    <property type="match status" value="1"/>
</dbReference>
<evidence type="ECO:0000256" key="9">
    <source>
        <dbReference type="ARBA" id="ARBA00023274"/>
    </source>
</evidence>